<evidence type="ECO:0000256" key="2">
    <source>
        <dbReference type="ARBA" id="ARBA00023172"/>
    </source>
</evidence>
<evidence type="ECO:0000313" key="4">
    <source>
        <dbReference type="EMBL" id="OSM07702.1"/>
    </source>
</evidence>
<protein>
    <submittedName>
        <fullName evidence="4">Putative tyrosine recombinase</fullName>
    </submittedName>
</protein>
<dbReference type="InterPro" id="IPR013762">
    <property type="entry name" value="Integrase-like_cat_sf"/>
</dbReference>
<dbReference type="PANTHER" id="PTHR30349:SF64">
    <property type="entry name" value="PROPHAGE INTEGRASE INTD-RELATED"/>
    <property type="match status" value="1"/>
</dbReference>
<dbReference type="STRING" id="1434232.MAIT1_04981"/>
<gene>
    <name evidence="4" type="primary">xerD</name>
    <name evidence="4" type="ORF">MAIT1_04981</name>
</gene>
<evidence type="ECO:0000313" key="5">
    <source>
        <dbReference type="Proteomes" id="UP000194003"/>
    </source>
</evidence>
<dbReference type="Pfam" id="PF00589">
    <property type="entry name" value="Phage_integrase"/>
    <property type="match status" value="1"/>
</dbReference>
<evidence type="ECO:0000259" key="3">
    <source>
        <dbReference type="PROSITE" id="PS51898"/>
    </source>
</evidence>
<dbReference type="GO" id="GO:0006310">
    <property type="term" value="P:DNA recombination"/>
    <property type="evidence" value="ECO:0007669"/>
    <property type="project" value="UniProtKB-KW"/>
</dbReference>
<dbReference type="Proteomes" id="UP000194003">
    <property type="component" value="Unassembled WGS sequence"/>
</dbReference>
<keyword evidence="5" id="KW-1185">Reference proteome</keyword>
<dbReference type="PANTHER" id="PTHR30349">
    <property type="entry name" value="PHAGE INTEGRASE-RELATED"/>
    <property type="match status" value="1"/>
</dbReference>
<comment type="caution">
    <text evidence="4">The sequence shown here is derived from an EMBL/GenBank/DDBJ whole genome shotgun (WGS) entry which is preliminary data.</text>
</comment>
<dbReference type="PROSITE" id="PS51898">
    <property type="entry name" value="TYR_RECOMBINASE"/>
    <property type="match status" value="1"/>
</dbReference>
<name>A0A1Y2K9S7_9PROT</name>
<dbReference type="GO" id="GO:0003677">
    <property type="term" value="F:DNA binding"/>
    <property type="evidence" value="ECO:0007669"/>
    <property type="project" value="InterPro"/>
</dbReference>
<keyword evidence="1" id="KW-0229">DNA integration</keyword>
<evidence type="ECO:0000256" key="1">
    <source>
        <dbReference type="ARBA" id="ARBA00022908"/>
    </source>
</evidence>
<dbReference type="InterPro" id="IPR011010">
    <property type="entry name" value="DNA_brk_join_enz"/>
</dbReference>
<dbReference type="InterPro" id="IPR002104">
    <property type="entry name" value="Integrase_catalytic"/>
</dbReference>
<dbReference type="OrthoDB" id="9801717at2"/>
<sequence>MVLHFSGAIDILWLEEDELARLLEQAGEAPHLLDFIRLMVNTGLRPGEALNLRWDVEVNLPSGLIALQAEKVKSGKGRHVPINAAARAALLSRARFRAQYCPGSPWVFCHPNGERIKCVKKSFATAVRRARIDKRFTPHGLRHHTATALLRRGVSPATIQKLLGHADIATTMGYAHVVPQEVEAALLALENPLKKHLTLDAQTKTAL</sequence>
<dbReference type="EMBL" id="LVJN01000012">
    <property type="protein sequence ID" value="OSM07702.1"/>
    <property type="molecule type" value="Genomic_DNA"/>
</dbReference>
<dbReference type="AlphaFoldDB" id="A0A1Y2K9S7"/>
<reference evidence="4 5" key="1">
    <citation type="journal article" date="2016" name="BMC Genomics">
        <title>Combined genomic and structural analyses of a cultured magnetotactic bacterium reveals its niche adaptation to a dynamic environment.</title>
        <authorList>
            <person name="Araujo A.C."/>
            <person name="Morillo V."/>
            <person name="Cypriano J."/>
            <person name="Teixeira L.C."/>
            <person name="Leao P."/>
            <person name="Lyra S."/>
            <person name="Almeida L.G."/>
            <person name="Bazylinski D.A."/>
            <person name="Vasconcellos A.T."/>
            <person name="Abreu F."/>
            <person name="Lins U."/>
        </authorList>
    </citation>
    <scope>NUCLEOTIDE SEQUENCE [LARGE SCALE GENOMIC DNA]</scope>
    <source>
        <strain evidence="4 5">IT-1</strain>
    </source>
</reference>
<dbReference type="InterPro" id="IPR050090">
    <property type="entry name" value="Tyrosine_recombinase_XerCD"/>
</dbReference>
<keyword evidence="2" id="KW-0233">DNA recombination</keyword>
<dbReference type="GO" id="GO:0015074">
    <property type="term" value="P:DNA integration"/>
    <property type="evidence" value="ECO:0007669"/>
    <property type="project" value="UniProtKB-KW"/>
</dbReference>
<proteinExistence type="predicted"/>
<organism evidence="4 5">
    <name type="scientific">Magnetofaba australis IT-1</name>
    <dbReference type="NCBI Taxonomy" id="1434232"/>
    <lineage>
        <taxon>Bacteria</taxon>
        <taxon>Pseudomonadati</taxon>
        <taxon>Pseudomonadota</taxon>
        <taxon>Magnetococcia</taxon>
        <taxon>Magnetococcales</taxon>
        <taxon>Magnetococcaceae</taxon>
        <taxon>Magnetofaba</taxon>
    </lineage>
</organism>
<accession>A0A1Y2K9S7</accession>
<dbReference type="Gene3D" id="1.10.443.10">
    <property type="entry name" value="Intergrase catalytic core"/>
    <property type="match status" value="1"/>
</dbReference>
<dbReference type="RefSeq" id="WP_158089246.1">
    <property type="nucleotide sequence ID" value="NZ_LVJN01000012.1"/>
</dbReference>
<dbReference type="SUPFAM" id="SSF56349">
    <property type="entry name" value="DNA breaking-rejoining enzymes"/>
    <property type="match status" value="1"/>
</dbReference>
<feature type="domain" description="Tyr recombinase" evidence="3">
    <location>
        <begin position="9"/>
        <end position="187"/>
    </location>
</feature>
<dbReference type="CDD" id="cd00796">
    <property type="entry name" value="INT_Rci_Hp1_C"/>
    <property type="match status" value="1"/>
</dbReference>